<gene>
    <name evidence="3" type="ORF">W822_13560</name>
</gene>
<evidence type="ECO:0000313" key="3">
    <source>
        <dbReference type="EMBL" id="ETF01808.1"/>
    </source>
</evidence>
<dbReference type="Gene3D" id="2.40.160.20">
    <property type="match status" value="1"/>
</dbReference>
<comment type="caution">
    <text evidence="3">The sequence shown here is derived from an EMBL/GenBank/DDBJ whole genome shotgun (WGS) entry which is preliminary data.</text>
</comment>
<dbReference type="eggNOG" id="COG2067">
    <property type="taxonomic scope" value="Bacteria"/>
</dbReference>
<dbReference type="InterPro" id="IPR011250">
    <property type="entry name" value="OMP/PagP_B-barrel"/>
</dbReference>
<dbReference type="PATRIC" id="fig|1424334.3.peg.2721"/>
<feature type="signal peptide" evidence="2">
    <location>
        <begin position="1"/>
        <end position="34"/>
    </location>
</feature>
<dbReference type="HOGENOM" id="CLU_077404_1_0_4"/>
<sequence>MHLSAPFTIEVVLNRFVPALAIALAPWCALPAHAAEPLSTETAGDPALETPGLIRNADGALQITPYLWAAELHGRISPFRRGPTIGVDKSFSKVFDDLRLGGFIDVWGRSGRYVLSADLAYVDTREIRGSGPLPGIGPVPPGTKLEGQVDSKLFMATLLGGYRVVDTPELTLDALAGMRIWHVSNKLKVSALGRSRSYRESFGWAEPVIGARVFTNVTDKLSVQGLASIGGFGAGSRFAWSAQATLNYAFSDHLSVSAGYKVLDVDYDRNGHVYDTQLRGPVLGLTYRF</sequence>
<dbReference type="GO" id="GO:0009279">
    <property type="term" value="C:cell outer membrane"/>
    <property type="evidence" value="ECO:0007669"/>
    <property type="project" value="UniProtKB-SubCell"/>
</dbReference>
<evidence type="ECO:0000256" key="1">
    <source>
        <dbReference type="ARBA" id="ARBA00004442"/>
    </source>
</evidence>
<organism evidence="3 4">
    <name type="scientific">Advenella kashmirensis W13003</name>
    <dbReference type="NCBI Taxonomy" id="1424334"/>
    <lineage>
        <taxon>Bacteria</taxon>
        <taxon>Pseudomonadati</taxon>
        <taxon>Pseudomonadota</taxon>
        <taxon>Betaproteobacteria</taxon>
        <taxon>Burkholderiales</taxon>
        <taxon>Alcaligenaceae</taxon>
    </lineage>
</organism>
<proteinExistence type="predicted"/>
<reference evidence="3 4" key="1">
    <citation type="journal article" date="2014" name="Genome Announc.">
        <title>Draft Genome Sequence of Advenella kashmirensis Strain W13003, a Polycyclic Aromatic Hydrocarbon-Degrading Bacterium.</title>
        <authorList>
            <person name="Wang X."/>
            <person name="Jin D."/>
            <person name="Zhou L."/>
            <person name="Wu L."/>
            <person name="An W."/>
            <person name="Zhao L."/>
        </authorList>
    </citation>
    <scope>NUCLEOTIDE SEQUENCE [LARGE SCALE GENOMIC DNA]</scope>
    <source>
        <strain evidence="3 4">W13003</strain>
    </source>
</reference>
<evidence type="ECO:0000256" key="2">
    <source>
        <dbReference type="SAM" id="SignalP"/>
    </source>
</evidence>
<keyword evidence="2" id="KW-0732">Signal</keyword>
<dbReference type="SUPFAM" id="SSF56925">
    <property type="entry name" value="OMPA-like"/>
    <property type="match status" value="1"/>
</dbReference>
<dbReference type="AlphaFoldDB" id="V8QR36"/>
<accession>V8QR36</accession>
<dbReference type="Proteomes" id="UP000018733">
    <property type="component" value="Unassembled WGS sequence"/>
</dbReference>
<dbReference type="EMBL" id="AYXT01000010">
    <property type="protein sequence ID" value="ETF01808.1"/>
    <property type="molecule type" value="Genomic_DNA"/>
</dbReference>
<name>V8QR36_9BURK</name>
<evidence type="ECO:0008006" key="5">
    <source>
        <dbReference type="Google" id="ProtNLM"/>
    </source>
</evidence>
<feature type="chain" id="PRO_5004771644" description="Outer membrane protein beta-barrel domain-containing protein" evidence="2">
    <location>
        <begin position="35"/>
        <end position="289"/>
    </location>
</feature>
<protein>
    <recommendedName>
        <fullName evidence="5">Outer membrane protein beta-barrel domain-containing protein</fullName>
    </recommendedName>
</protein>
<comment type="subcellular location">
    <subcellularLocation>
        <location evidence="1">Cell outer membrane</location>
    </subcellularLocation>
</comment>
<evidence type="ECO:0000313" key="4">
    <source>
        <dbReference type="Proteomes" id="UP000018733"/>
    </source>
</evidence>
<keyword evidence="4" id="KW-1185">Reference proteome</keyword>
<dbReference type="STRING" id="1424334.W822_13560"/>